<feature type="compositionally biased region" description="Acidic residues" evidence="4">
    <location>
        <begin position="174"/>
        <end position="200"/>
    </location>
</feature>
<dbReference type="EMBL" id="LK023368">
    <property type="protein sequence ID" value="CDS12703.1"/>
    <property type="molecule type" value="Genomic_DNA"/>
</dbReference>
<evidence type="ECO:0000256" key="1">
    <source>
        <dbReference type="ARBA" id="ARBA00004604"/>
    </source>
</evidence>
<name>A0A077X0G0_9FUNG</name>
<dbReference type="GO" id="GO:0032040">
    <property type="term" value="C:small-subunit processome"/>
    <property type="evidence" value="ECO:0007669"/>
    <property type="project" value="InterPro"/>
</dbReference>
<gene>
    <name evidence="5" type="ORF">LRAMOSA04889</name>
</gene>
<feature type="region of interest" description="Disordered" evidence="4">
    <location>
        <begin position="668"/>
        <end position="783"/>
    </location>
</feature>
<proteinExistence type="predicted"/>
<keyword evidence="2" id="KW-0597">Phosphoprotein</keyword>
<feature type="compositionally biased region" description="Acidic residues" evidence="4">
    <location>
        <begin position="819"/>
        <end position="829"/>
    </location>
</feature>
<feature type="compositionally biased region" description="Basic and acidic residues" evidence="4">
    <location>
        <begin position="488"/>
        <end position="509"/>
    </location>
</feature>
<feature type="region of interest" description="Disordered" evidence="4">
    <location>
        <begin position="587"/>
        <end position="626"/>
    </location>
</feature>
<feature type="compositionally biased region" description="Acidic residues" evidence="4">
    <location>
        <begin position="517"/>
        <end position="531"/>
    </location>
</feature>
<feature type="compositionally biased region" description="Low complexity" evidence="4">
    <location>
        <begin position="760"/>
        <end position="773"/>
    </location>
</feature>
<feature type="region of interest" description="Disordered" evidence="4">
    <location>
        <begin position="1"/>
        <end position="233"/>
    </location>
</feature>
<evidence type="ECO:0000256" key="2">
    <source>
        <dbReference type="ARBA" id="ARBA00022553"/>
    </source>
</evidence>
<dbReference type="GO" id="GO:0006364">
    <property type="term" value="P:rRNA processing"/>
    <property type="evidence" value="ECO:0007669"/>
    <property type="project" value="InterPro"/>
</dbReference>
<accession>A0A077X0G0</accession>
<reference evidence="5" key="1">
    <citation type="journal article" date="2014" name="Genome Announc.">
        <title>De novo whole-genome sequence and genome annotation of Lichtheimia ramosa.</title>
        <authorList>
            <person name="Linde J."/>
            <person name="Schwartze V."/>
            <person name="Binder U."/>
            <person name="Lass-Florl C."/>
            <person name="Voigt K."/>
            <person name="Horn F."/>
        </authorList>
    </citation>
    <scope>NUCLEOTIDE SEQUENCE</scope>
    <source>
        <strain evidence="5">JMRC FSU:6197</strain>
    </source>
</reference>
<organism evidence="5">
    <name type="scientific">Lichtheimia ramosa</name>
    <dbReference type="NCBI Taxonomy" id="688394"/>
    <lineage>
        <taxon>Eukaryota</taxon>
        <taxon>Fungi</taxon>
        <taxon>Fungi incertae sedis</taxon>
        <taxon>Mucoromycota</taxon>
        <taxon>Mucoromycotina</taxon>
        <taxon>Mucoromycetes</taxon>
        <taxon>Mucorales</taxon>
        <taxon>Lichtheimiaceae</taxon>
        <taxon>Lichtheimia</taxon>
    </lineage>
</organism>
<feature type="compositionally biased region" description="Acidic residues" evidence="4">
    <location>
        <begin position="774"/>
        <end position="783"/>
    </location>
</feature>
<evidence type="ECO:0000313" key="5">
    <source>
        <dbReference type="EMBL" id="CDS12703.1"/>
    </source>
</evidence>
<feature type="region of interest" description="Disordered" evidence="4">
    <location>
        <begin position="473"/>
        <end position="557"/>
    </location>
</feature>
<protein>
    <submittedName>
        <fullName evidence="5">Uncharacterized protein</fullName>
    </submittedName>
</protein>
<dbReference type="Pfam" id="PF04615">
    <property type="entry name" value="Utp14"/>
    <property type="match status" value="1"/>
</dbReference>
<feature type="compositionally biased region" description="Acidic residues" evidence="4">
    <location>
        <begin position="109"/>
        <end position="139"/>
    </location>
</feature>
<feature type="region of interest" description="Disordered" evidence="4">
    <location>
        <begin position="819"/>
        <end position="841"/>
    </location>
</feature>
<dbReference type="PANTHER" id="PTHR14150">
    <property type="entry name" value="U3 SMALL NUCLEOLAR RNA-ASSOCIATED PROTEIN 14"/>
    <property type="match status" value="1"/>
</dbReference>
<feature type="compositionally biased region" description="Basic residues" evidence="4">
    <location>
        <begin position="473"/>
        <end position="484"/>
    </location>
</feature>
<comment type="subcellular location">
    <subcellularLocation>
        <location evidence="1">Nucleus</location>
        <location evidence="1">Nucleolus</location>
    </subcellularLocation>
</comment>
<dbReference type="OrthoDB" id="277439at2759"/>
<dbReference type="InterPro" id="IPR006709">
    <property type="entry name" value="SSU_processome_Utp14"/>
</dbReference>
<feature type="compositionally biased region" description="Basic and acidic residues" evidence="4">
    <location>
        <begin position="38"/>
        <end position="62"/>
    </location>
</feature>
<sequence length="943" mass="106554">MPPQRKTSGKKNKSASHQAKGKRKNKVKVTDVYEASDDERQLARKGHDLDEVDDYEYHVDHVNEEDDEEIDSDEAFDESDDERFESFKFQGSTKSSAKKSKKREPSVDIQEEQEINMNESDDGEPVDDDDEEEDEDGEGYVDLSAMLEDDDEQEESSKQAHKKAVDQLMQGVIDSDEDMDNMNASDSEDDGDDQHDDEGMVDFIDSLSSKKRSANDDGNAKKKRRKERTEVYEENEFNLLARDSSSADNKKKLDLGDLMGSMPNEDAFASLRKTVLELDGKGKNVVQSALTAPAAKRIQDRADRQAAYKEANKEISRWEATVKQNREAEHLSFPMQSNNTVSHRVTSATLASKFSAETSMEKQIEQALQAAGMKDEELEEFEALQLNKLSVEEVEERRKQLKIMRELMFRHEQKAKRIKKIKSKSYRKLQRKEKAKQELLAAGIGNEIDAEMTAEDQMKAALDRAEERMTLKHKNTSKWAKRALARGQTDEGTREAIMEQLRRGEELRKKIQGVQSDSDDDDDDSEGEDDDKIAKEIAGLEQELDADEQDTPKKGLFSMKFMQDADQRNLQATRAMVDDFKNEWLEEDEKDAQSSHIVQNNPGRLAFGVNKGKDGKNKTSTTVESSVELNDAGQIKKVAQSAAHNVRTSGTVNIAPVSALDQKLQEVGDDQMSPWLQQVETRVKGKKASKKNNTSKGKIEDKSELNIAKIKKAQKEETDDIQLDMSQTLPVKKKNDKKQPASQVKPKPEQADKVDKNTASKSSKVVVTSGTVGSDDDGSDDEEAIGMVHSSNKLAFAQRDLVARAFANDNVTQEFEEEKDAIMEEDADKTEDLTLPGWGDWSGKGLKKKKNKVVRKIQGVDPSKRKDAKLKNVIINEKRIKKSEKYQVTQVPFPFQTMEQYERSMRTPVGKEWNTRNTFQKLTKPRVLTKLGTVIDPLNAPFK</sequence>
<evidence type="ECO:0000256" key="4">
    <source>
        <dbReference type="SAM" id="MobiDB-lite"/>
    </source>
</evidence>
<evidence type="ECO:0000256" key="3">
    <source>
        <dbReference type="ARBA" id="ARBA00023242"/>
    </source>
</evidence>
<keyword evidence="3" id="KW-0539">Nucleus</keyword>
<dbReference type="PANTHER" id="PTHR14150:SF12">
    <property type="entry name" value="U3 SMALL NUCLEOLAR RNA-ASSOCIATED PROTEIN 14 HOMOLOG A"/>
    <property type="match status" value="1"/>
</dbReference>
<feature type="compositionally biased region" description="Basic residues" evidence="4">
    <location>
        <begin position="7"/>
        <end position="27"/>
    </location>
</feature>
<dbReference type="AlphaFoldDB" id="A0A077X0G0"/>
<feature type="compositionally biased region" description="Acidic residues" evidence="4">
    <location>
        <begin position="63"/>
        <end position="83"/>
    </location>
</feature>
<feature type="compositionally biased region" description="Basic and acidic residues" evidence="4">
    <location>
        <begin position="746"/>
        <end position="758"/>
    </location>
</feature>